<comment type="caution">
    <text evidence="1">The sequence shown here is derived from an EMBL/GenBank/DDBJ whole genome shotgun (WGS) entry which is preliminary data.</text>
</comment>
<dbReference type="Proteomes" id="UP001150603">
    <property type="component" value="Unassembled WGS sequence"/>
</dbReference>
<dbReference type="EMBL" id="JANBPW010005303">
    <property type="protein sequence ID" value="KAJ1932917.1"/>
    <property type="molecule type" value="Genomic_DNA"/>
</dbReference>
<organism evidence="1 2">
    <name type="scientific">Linderina macrospora</name>
    <dbReference type="NCBI Taxonomy" id="4868"/>
    <lineage>
        <taxon>Eukaryota</taxon>
        <taxon>Fungi</taxon>
        <taxon>Fungi incertae sedis</taxon>
        <taxon>Zoopagomycota</taxon>
        <taxon>Kickxellomycotina</taxon>
        <taxon>Kickxellomycetes</taxon>
        <taxon>Kickxellales</taxon>
        <taxon>Kickxellaceae</taxon>
        <taxon>Linderina</taxon>
    </lineage>
</organism>
<accession>A0ACC1J0M0</accession>
<reference evidence="1" key="1">
    <citation type="submission" date="2022-07" db="EMBL/GenBank/DDBJ databases">
        <title>Phylogenomic reconstructions and comparative analyses of Kickxellomycotina fungi.</title>
        <authorList>
            <person name="Reynolds N.K."/>
            <person name="Stajich J.E."/>
            <person name="Barry K."/>
            <person name="Grigoriev I.V."/>
            <person name="Crous P."/>
            <person name="Smith M.E."/>
        </authorList>
    </citation>
    <scope>NUCLEOTIDE SEQUENCE</scope>
    <source>
        <strain evidence="1">NRRL 5244</strain>
    </source>
</reference>
<name>A0ACC1J0M0_9FUNG</name>
<evidence type="ECO:0000313" key="1">
    <source>
        <dbReference type="EMBL" id="KAJ1932917.1"/>
    </source>
</evidence>
<gene>
    <name evidence="1" type="ORF">FBU59_006207</name>
</gene>
<evidence type="ECO:0000313" key="2">
    <source>
        <dbReference type="Proteomes" id="UP001150603"/>
    </source>
</evidence>
<feature type="non-terminal residue" evidence="1">
    <location>
        <position position="417"/>
    </location>
</feature>
<protein>
    <submittedName>
        <fullName evidence="1">Uncharacterized protein</fullName>
    </submittedName>
</protein>
<keyword evidence="2" id="KW-1185">Reference proteome</keyword>
<sequence length="417" mass="45216">MQERPRPLSQPPVVIVRRMSVISEAYDHEIDETDDEEEAMAVSQPPQSDSLSQSAKASPQEAWRTASKPASPARISPRDSSTSLGACSSSLAVPAAEEDVRSMANSSGSFPFDPQAVYGPSLEDSSTMASRSSSGRPEIGLISRTVSASASLVVLQPMDSGDLPNPSVIRSRQSPALLDSSAQLLEDAERRANQPQESSTVPDHSFIGQGVPMAVAAEEEEGRAQSGVVGNESATTEPVVLIFPKESPPPQQVIELGHGFASVESLPEGTHPLQFVPNEVRFRVPLSDEARETLSEINGPEQVAQWEQQQLVAMRQQYSRPTQGREEEMARVSQFKRGASSSMESENGGLVYNHEMALTDAPTQGITSRGTIRQLHKRARNSEAYYPIFDLLPAGRNRVSTGAEVVEEQLQEQQQQT</sequence>
<proteinExistence type="predicted"/>